<gene>
    <name evidence="2" type="ORF">ABH903_003023</name>
</gene>
<evidence type="ECO:0008006" key="4">
    <source>
        <dbReference type="Google" id="ProtNLM"/>
    </source>
</evidence>
<evidence type="ECO:0000256" key="1">
    <source>
        <dbReference type="SAM" id="Phobius"/>
    </source>
</evidence>
<accession>A0ABV4EN61</accession>
<comment type="caution">
    <text evidence="2">The sequence shown here is derived from an EMBL/GenBank/DDBJ whole genome shotgun (WGS) entry which is preliminary data.</text>
</comment>
<dbReference type="PROSITE" id="PS51257">
    <property type="entry name" value="PROKAR_LIPOPROTEIN"/>
    <property type="match status" value="1"/>
</dbReference>
<feature type="transmembrane region" description="Helical" evidence="1">
    <location>
        <begin position="44"/>
        <end position="61"/>
    </location>
</feature>
<dbReference type="EMBL" id="JBGBYS010000021">
    <property type="protein sequence ID" value="MEY9259985.1"/>
    <property type="molecule type" value="Genomic_DNA"/>
</dbReference>
<organism evidence="2 3">
    <name type="scientific">Brevibacterium epidermidis</name>
    <dbReference type="NCBI Taxonomy" id="1698"/>
    <lineage>
        <taxon>Bacteria</taxon>
        <taxon>Bacillati</taxon>
        <taxon>Actinomycetota</taxon>
        <taxon>Actinomycetes</taxon>
        <taxon>Micrococcales</taxon>
        <taxon>Brevibacteriaceae</taxon>
        <taxon>Brevibacterium</taxon>
    </lineage>
</organism>
<keyword evidence="1" id="KW-0812">Transmembrane</keyword>
<proteinExistence type="predicted"/>
<keyword evidence="3" id="KW-1185">Reference proteome</keyword>
<evidence type="ECO:0000313" key="3">
    <source>
        <dbReference type="Proteomes" id="UP001565435"/>
    </source>
</evidence>
<keyword evidence="1" id="KW-1133">Transmembrane helix</keyword>
<protein>
    <recommendedName>
        <fullName evidence="4">Lipoprotein</fullName>
    </recommendedName>
</protein>
<name>A0ABV4EN61_BREEP</name>
<evidence type="ECO:0000313" key="2">
    <source>
        <dbReference type="EMBL" id="MEY9259985.1"/>
    </source>
</evidence>
<keyword evidence="1" id="KW-0472">Membrane</keyword>
<dbReference type="Proteomes" id="UP001565435">
    <property type="component" value="Unassembled WGS sequence"/>
</dbReference>
<reference evidence="2 3" key="1">
    <citation type="submission" date="2024-07" db="EMBL/GenBank/DDBJ databases">
        <title>Mealworm larvae gut microbial communities from Newark, Delaware, USA.</title>
        <authorList>
            <person name="Blenner M."/>
        </authorList>
    </citation>
    <scope>NUCLEOTIDE SEQUENCE [LARGE SCALE GENOMIC DNA]</scope>
    <source>
        <strain evidence="2 3">UD i117</strain>
    </source>
</reference>
<sequence length="73" mass="8613">MHHLFRITLCLLGALVAVSCEKFIYGRIILTPDSVWHVQEWVRVAIITVVVWVSLNVSDRWRDRTRKSQRLQP</sequence>